<proteinExistence type="predicted"/>
<keyword evidence="1" id="KW-0472">Membrane</keyword>
<evidence type="ECO:0008006" key="4">
    <source>
        <dbReference type="Google" id="ProtNLM"/>
    </source>
</evidence>
<dbReference type="AlphaFoldDB" id="A0A8J5UFT9"/>
<protein>
    <recommendedName>
        <fullName evidence="4">Membrane anchor Opy2 N-terminal domain-containing protein</fullName>
    </recommendedName>
</protein>
<dbReference type="Proteomes" id="UP000693942">
    <property type="component" value="Unassembled WGS sequence"/>
</dbReference>
<feature type="transmembrane region" description="Helical" evidence="1">
    <location>
        <begin position="81"/>
        <end position="103"/>
    </location>
</feature>
<evidence type="ECO:0000313" key="2">
    <source>
        <dbReference type="EMBL" id="KAG7420442.1"/>
    </source>
</evidence>
<gene>
    <name evidence="2" type="ORF">Forpi1262_v016177</name>
</gene>
<name>A0A8J5UFT9_FUSOX</name>
<comment type="caution">
    <text evidence="2">The sequence shown here is derived from an EMBL/GenBank/DDBJ whole genome shotgun (WGS) entry which is preliminary data.</text>
</comment>
<keyword evidence="1" id="KW-1133">Transmembrane helix</keyword>
<evidence type="ECO:0000256" key="1">
    <source>
        <dbReference type="SAM" id="Phobius"/>
    </source>
</evidence>
<reference evidence="2" key="1">
    <citation type="submission" date="2021-04" db="EMBL/GenBank/DDBJ databases">
        <title>First draft genome resource for Brassicaceae pathogens Fusarium oxysporum f. sp. raphani and Fusarium oxysporum f. sp. rapae.</title>
        <authorList>
            <person name="Asai S."/>
        </authorList>
    </citation>
    <scope>NUCLEOTIDE SEQUENCE</scope>
    <source>
        <strain evidence="2">Tf1262</strain>
    </source>
</reference>
<sequence length="174" mass="18717">MGGPRHLTARVLDELIRIVQLVPRGDDGINCGNSTELQCLECPDGERCQYTVPLYCAQCATSASRKDAEAEAEKGGGGLTIGGIVGGIIASIVIILAATYLVWRFYIKPKRSQGPTSIHVEDVDLMQGSKKDAVSRRTSLLSMHTVHSTAPTILTRASNVIQIAYIPALPTERL</sequence>
<evidence type="ECO:0000313" key="3">
    <source>
        <dbReference type="Proteomes" id="UP000693942"/>
    </source>
</evidence>
<accession>A0A8J5UFT9</accession>
<organism evidence="2 3">
    <name type="scientific">Fusarium oxysporum f. sp. raphani</name>
    <dbReference type="NCBI Taxonomy" id="96318"/>
    <lineage>
        <taxon>Eukaryota</taxon>
        <taxon>Fungi</taxon>
        <taxon>Dikarya</taxon>
        <taxon>Ascomycota</taxon>
        <taxon>Pezizomycotina</taxon>
        <taxon>Sordariomycetes</taxon>
        <taxon>Hypocreomycetidae</taxon>
        <taxon>Hypocreales</taxon>
        <taxon>Nectriaceae</taxon>
        <taxon>Fusarium</taxon>
        <taxon>Fusarium oxysporum species complex</taxon>
    </lineage>
</organism>
<keyword evidence="1" id="KW-0812">Transmembrane</keyword>
<dbReference type="EMBL" id="JAELUR010000018">
    <property type="protein sequence ID" value="KAG7420442.1"/>
    <property type="molecule type" value="Genomic_DNA"/>
</dbReference>